<dbReference type="PANTHER" id="PTHR44591:SF3">
    <property type="entry name" value="RESPONSE REGULATORY DOMAIN-CONTAINING PROTEIN"/>
    <property type="match status" value="1"/>
</dbReference>
<evidence type="ECO:0000313" key="5">
    <source>
        <dbReference type="Proteomes" id="UP000600865"/>
    </source>
</evidence>
<feature type="domain" description="Response regulatory" evidence="3">
    <location>
        <begin position="9"/>
        <end position="120"/>
    </location>
</feature>
<keyword evidence="5" id="KW-1185">Reference proteome</keyword>
<evidence type="ECO:0000256" key="2">
    <source>
        <dbReference type="PROSITE-ProRule" id="PRU00169"/>
    </source>
</evidence>
<dbReference type="SUPFAM" id="SSF52172">
    <property type="entry name" value="CheY-like"/>
    <property type="match status" value="1"/>
</dbReference>
<evidence type="ECO:0000256" key="1">
    <source>
        <dbReference type="ARBA" id="ARBA00022553"/>
    </source>
</evidence>
<dbReference type="RefSeq" id="WP_189585157.1">
    <property type="nucleotide sequence ID" value="NZ_BMYV01000002.1"/>
</dbReference>
<evidence type="ECO:0000259" key="3">
    <source>
        <dbReference type="PROSITE" id="PS50110"/>
    </source>
</evidence>
<sequence length="123" mass="13701">MTEARTQKTIFIVEDDPFIAMDLEDIFLERGFEVIGPFADVDAGLSALRGMRPDFAMLDYNLGKETSIPLAQVLNKNEIPYVFLSGQVEKVVIGHDIPARPVIPKPFMPHKLVAMVESLMNPA</sequence>
<evidence type="ECO:0000313" key="4">
    <source>
        <dbReference type="EMBL" id="GGX70039.1"/>
    </source>
</evidence>
<dbReference type="GO" id="GO:0000160">
    <property type="term" value="P:phosphorelay signal transduction system"/>
    <property type="evidence" value="ECO:0007669"/>
    <property type="project" value="InterPro"/>
</dbReference>
<dbReference type="InterPro" id="IPR011006">
    <property type="entry name" value="CheY-like_superfamily"/>
</dbReference>
<accession>A0A918KNS0</accession>
<dbReference type="AlphaFoldDB" id="A0A918KNS0"/>
<dbReference type="Pfam" id="PF00072">
    <property type="entry name" value="Response_reg"/>
    <property type="match status" value="1"/>
</dbReference>
<gene>
    <name evidence="4" type="ORF">GCM10011309_20090</name>
</gene>
<organism evidence="4 5">
    <name type="scientific">Litorimonas cladophorae</name>
    <dbReference type="NCBI Taxonomy" id="1220491"/>
    <lineage>
        <taxon>Bacteria</taxon>
        <taxon>Pseudomonadati</taxon>
        <taxon>Pseudomonadota</taxon>
        <taxon>Alphaproteobacteria</taxon>
        <taxon>Maricaulales</taxon>
        <taxon>Robiginitomaculaceae</taxon>
    </lineage>
</organism>
<dbReference type="Gene3D" id="3.40.50.2300">
    <property type="match status" value="1"/>
</dbReference>
<dbReference type="PROSITE" id="PS50110">
    <property type="entry name" value="RESPONSE_REGULATORY"/>
    <property type="match status" value="1"/>
</dbReference>
<reference evidence="4 5" key="1">
    <citation type="journal article" date="2014" name="Int. J. Syst. Evol. Microbiol.">
        <title>Complete genome sequence of Corynebacterium casei LMG S-19264T (=DSM 44701T), isolated from a smear-ripened cheese.</title>
        <authorList>
            <consortium name="US DOE Joint Genome Institute (JGI-PGF)"/>
            <person name="Walter F."/>
            <person name="Albersmeier A."/>
            <person name="Kalinowski J."/>
            <person name="Ruckert C."/>
        </authorList>
    </citation>
    <scope>NUCLEOTIDE SEQUENCE [LARGE SCALE GENOMIC DNA]</scope>
    <source>
        <strain evidence="4 5">KCTC 23968</strain>
    </source>
</reference>
<comment type="caution">
    <text evidence="4">The sequence shown here is derived from an EMBL/GenBank/DDBJ whole genome shotgun (WGS) entry which is preliminary data.</text>
</comment>
<protein>
    <submittedName>
        <fullName evidence="4">Response regulator</fullName>
    </submittedName>
</protein>
<dbReference type="EMBL" id="BMYV01000002">
    <property type="protein sequence ID" value="GGX70039.1"/>
    <property type="molecule type" value="Genomic_DNA"/>
</dbReference>
<proteinExistence type="predicted"/>
<dbReference type="SMART" id="SM00448">
    <property type="entry name" value="REC"/>
    <property type="match status" value="1"/>
</dbReference>
<feature type="modified residue" description="4-aspartylphosphate" evidence="2">
    <location>
        <position position="59"/>
    </location>
</feature>
<dbReference type="Proteomes" id="UP000600865">
    <property type="component" value="Unassembled WGS sequence"/>
</dbReference>
<dbReference type="InterPro" id="IPR001789">
    <property type="entry name" value="Sig_transdc_resp-reg_receiver"/>
</dbReference>
<name>A0A918KNS0_9PROT</name>
<dbReference type="InterPro" id="IPR050595">
    <property type="entry name" value="Bact_response_regulator"/>
</dbReference>
<dbReference type="PANTHER" id="PTHR44591">
    <property type="entry name" value="STRESS RESPONSE REGULATOR PROTEIN 1"/>
    <property type="match status" value="1"/>
</dbReference>
<keyword evidence="1 2" id="KW-0597">Phosphoprotein</keyword>